<dbReference type="InterPro" id="IPR002582">
    <property type="entry name" value="ACPS"/>
</dbReference>
<evidence type="ECO:0000313" key="11">
    <source>
        <dbReference type="Proteomes" id="UP000006443"/>
    </source>
</evidence>
<gene>
    <name evidence="8" type="primary">acpS</name>
    <name evidence="10" type="ORF">DealDRAFT_0269</name>
</gene>
<dbReference type="SUPFAM" id="SSF56214">
    <property type="entry name" value="4'-phosphopantetheinyl transferase"/>
    <property type="match status" value="1"/>
</dbReference>
<proteinExistence type="inferred from homology"/>
<dbReference type="GO" id="GO:0005737">
    <property type="term" value="C:cytoplasm"/>
    <property type="evidence" value="ECO:0007669"/>
    <property type="project" value="UniProtKB-SubCell"/>
</dbReference>
<dbReference type="Proteomes" id="UP000006443">
    <property type="component" value="Unassembled WGS sequence"/>
</dbReference>
<dbReference type="HAMAP" id="MF_00101">
    <property type="entry name" value="AcpS"/>
    <property type="match status" value="1"/>
</dbReference>
<evidence type="ECO:0000256" key="5">
    <source>
        <dbReference type="ARBA" id="ARBA00022842"/>
    </source>
</evidence>
<comment type="caution">
    <text evidence="10">The sequence shown here is derived from an EMBL/GenBank/DDBJ whole genome shotgun (WGS) entry which is preliminary data.</text>
</comment>
<keyword evidence="7 8" id="KW-0275">Fatty acid biosynthesis</keyword>
<evidence type="ECO:0000256" key="2">
    <source>
        <dbReference type="ARBA" id="ARBA00022679"/>
    </source>
</evidence>
<feature type="binding site" evidence="8">
    <location>
        <position position="6"/>
    </location>
    <ligand>
        <name>Mg(2+)</name>
        <dbReference type="ChEBI" id="CHEBI:18420"/>
    </ligand>
</feature>
<comment type="cofactor">
    <cofactor evidence="8">
        <name>Mg(2+)</name>
        <dbReference type="ChEBI" id="CHEBI:18420"/>
    </cofactor>
</comment>
<dbReference type="InterPro" id="IPR037143">
    <property type="entry name" value="4-PPantetheinyl_Trfase_dom_sf"/>
</dbReference>
<keyword evidence="4 8" id="KW-0276">Fatty acid metabolism</keyword>
<dbReference type="NCBIfam" id="TIGR00556">
    <property type="entry name" value="pantethn_trn"/>
    <property type="match status" value="1"/>
</dbReference>
<dbReference type="Gene3D" id="3.90.470.20">
    <property type="entry name" value="4'-phosphopantetheinyl transferase domain"/>
    <property type="match status" value="1"/>
</dbReference>
<comment type="function">
    <text evidence="8">Transfers the 4'-phosphopantetheine moiety from coenzyme A to a Ser of acyl-carrier-protein.</text>
</comment>
<feature type="binding site" evidence="8">
    <location>
        <position position="55"/>
    </location>
    <ligand>
        <name>Mg(2+)</name>
        <dbReference type="ChEBI" id="CHEBI:18420"/>
    </ligand>
</feature>
<dbReference type="InterPro" id="IPR004568">
    <property type="entry name" value="Ppantetheine-prot_Trfase_dom"/>
</dbReference>
<keyword evidence="11" id="KW-1185">Reference proteome</keyword>
<evidence type="ECO:0000256" key="8">
    <source>
        <dbReference type="HAMAP-Rule" id="MF_00101"/>
    </source>
</evidence>
<comment type="catalytic activity">
    <reaction evidence="8">
        <text>apo-[ACP] + CoA = holo-[ACP] + adenosine 3',5'-bisphosphate + H(+)</text>
        <dbReference type="Rhea" id="RHEA:12068"/>
        <dbReference type="Rhea" id="RHEA-COMP:9685"/>
        <dbReference type="Rhea" id="RHEA-COMP:9690"/>
        <dbReference type="ChEBI" id="CHEBI:15378"/>
        <dbReference type="ChEBI" id="CHEBI:29999"/>
        <dbReference type="ChEBI" id="CHEBI:57287"/>
        <dbReference type="ChEBI" id="CHEBI:58343"/>
        <dbReference type="ChEBI" id="CHEBI:64479"/>
        <dbReference type="EC" id="2.7.8.7"/>
    </reaction>
</comment>
<dbReference type="GO" id="GO:0006633">
    <property type="term" value="P:fatty acid biosynthetic process"/>
    <property type="evidence" value="ECO:0007669"/>
    <property type="project" value="UniProtKB-UniRule"/>
</dbReference>
<organism evidence="10 11">
    <name type="scientific">Dethiobacter alkaliphilus AHT 1</name>
    <dbReference type="NCBI Taxonomy" id="555088"/>
    <lineage>
        <taxon>Bacteria</taxon>
        <taxon>Bacillati</taxon>
        <taxon>Bacillota</taxon>
        <taxon>Dethiobacteria</taxon>
        <taxon>Dethiobacterales</taxon>
        <taxon>Dethiobacteraceae</taxon>
        <taxon>Dethiobacter</taxon>
    </lineage>
</organism>
<keyword evidence="1 8" id="KW-0444">Lipid biosynthesis</keyword>
<name>C0GCR0_DETAL</name>
<dbReference type="GO" id="GO:0000287">
    <property type="term" value="F:magnesium ion binding"/>
    <property type="evidence" value="ECO:0007669"/>
    <property type="project" value="UniProtKB-UniRule"/>
</dbReference>
<dbReference type="EC" id="2.7.8.7" evidence="8"/>
<dbReference type="STRING" id="555088.DealDRAFT_0269"/>
<keyword evidence="5 8" id="KW-0460">Magnesium</keyword>
<dbReference type="GO" id="GO:0008897">
    <property type="term" value="F:holo-[acyl-carrier-protein] synthase activity"/>
    <property type="evidence" value="ECO:0007669"/>
    <property type="project" value="UniProtKB-UniRule"/>
</dbReference>
<evidence type="ECO:0000256" key="6">
    <source>
        <dbReference type="ARBA" id="ARBA00023098"/>
    </source>
</evidence>
<dbReference type="AlphaFoldDB" id="C0GCR0"/>
<dbReference type="RefSeq" id="WP_008514122.1">
    <property type="nucleotide sequence ID" value="NZ_ACJM01000001.1"/>
</dbReference>
<evidence type="ECO:0000256" key="7">
    <source>
        <dbReference type="ARBA" id="ARBA00023160"/>
    </source>
</evidence>
<comment type="subcellular location">
    <subcellularLocation>
        <location evidence="8">Cytoplasm</location>
    </subcellularLocation>
</comment>
<feature type="domain" description="4'-phosphopantetheinyl transferase" evidence="9">
    <location>
        <begin position="3"/>
        <end position="116"/>
    </location>
</feature>
<reference evidence="10 11" key="1">
    <citation type="submission" date="2009-02" db="EMBL/GenBank/DDBJ databases">
        <title>Sequencing of the draft genome and assembly of Dethiobacter alkaliphilus AHT 1.</title>
        <authorList>
            <consortium name="US DOE Joint Genome Institute (JGI-PGF)"/>
            <person name="Lucas S."/>
            <person name="Copeland A."/>
            <person name="Lapidus A."/>
            <person name="Glavina del Rio T."/>
            <person name="Dalin E."/>
            <person name="Tice H."/>
            <person name="Bruce D."/>
            <person name="Goodwin L."/>
            <person name="Pitluck S."/>
            <person name="Larimer F."/>
            <person name="Land M.L."/>
            <person name="Hauser L."/>
            <person name="Muyzer G."/>
        </authorList>
    </citation>
    <scope>NUCLEOTIDE SEQUENCE [LARGE SCALE GENOMIC DNA]</scope>
    <source>
        <strain evidence="10 11">AHT 1</strain>
    </source>
</reference>
<evidence type="ECO:0000256" key="1">
    <source>
        <dbReference type="ARBA" id="ARBA00022516"/>
    </source>
</evidence>
<evidence type="ECO:0000256" key="4">
    <source>
        <dbReference type="ARBA" id="ARBA00022832"/>
    </source>
</evidence>
<keyword evidence="8" id="KW-0963">Cytoplasm</keyword>
<evidence type="ECO:0000256" key="3">
    <source>
        <dbReference type="ARBA" id="ARBA00022723"/>
    </source>
</evidence>
<keyword evidence="2 8" id="KW-0808">Transferase</keyword>
<dbReference type="Pfam" id="PF01648">
    <property type="entry name" value="ACPS"/>
    <property type="match status" value="1"/>
</dbReference>
<comment type="similarity">
    <text evidence="8">Belongs to the P-Pant transferase superfamily. AcpS family.</text>
</comment>
<protein>
    <recommendedName>
        <fullName evidence="8">Holo-[acyl-carrier-protein] synthase</fullName>
        <shortName evidence="8">Holo-ACP synthase</shortName>
        <ecNumber evidence="8">2.7.8.7</ecNumber>
    </recommendedName>
    <alternativeName>
        <fullName evidence="8">4'-phosphopantetheinyl transferase AcpS</fullName>
    </alternativeName>
</protein>
<sequence>MRCGVDIIEISRIARAYRRRPQLFMKRFFTAEEQAQLAGRKHVEKHLAARFAGKEAVAKLLGTGIGSIGWREVEILTLAGGQPVVNLHGRAASRAKELCLGQISISLSHAREYAVAQAVAAILTEL</sequence>
<keyword evidence="3 8" id="KW-0479">Metal-binding</keyword>
<evidence type="ECO:0000313" key="10">
    <source>
        <dbReference type="EMBL" id="EEG78995.1"/>
    </source>
</evidence>
<dbReference type="eggNOG" id="COG0736">
    <property type="taxonomic scope" value="Bacteria"/>
</dbReference>
<dbReference type="NCBIfam" id="TIGR00516">
    <property type="entry name" value="acpS"/>
    <property type="match status" value="1"/>
</dbReference>
<dbReference type="InterPro" id="IPR008278">
    <property type="entry name" value="4-PPantetheinyl_Trfase_dom"/>
</dbReference>
<accession>C0GCR0</accession>
<keyword evidence="6 8" id="KW-0443">Lipid metabolism</keyword>
<dbReference type="OrthoDB" id="517356at2"/>
<dbReference type="EMBL" id="ACJM01000001">
    <property type="protein sequence ID" value="EEG78995.1"/>
    <property type="molecule type" value="Genomic_DNA"/>
</dbReference>
<evidence type="ECO:0000259" key="9">
    <source>
        <dbReference type="Pfam" id="PF01648"/>
    </source>
</evidence>